<evidence type="ECO:0000313" key="3">
    <source>
        <dbReference type="EMBL" id="VDK51457.1"/>
    </source>
</evidence>
<dbReference type="GO" id="GO:0006508">
    <property type="term" value="P:proteolysis"/>
    <property type="evidence" value="ECO:0007669"/>
    <property type="project" value="InterPro"/>
</dbReference>
<dbReference type="GO" id="GO:0004185">
    <property type="term" value="F:serine-type carboxypeptidase activity"/>
    <property type="evidence" value="ECO:0007669"/>
    <property type="project" value="InterPro"/>
</dbReference>
<protein>
    <submittedName>
        <fullName evidence="3">Uncharacterized protein</fullName>
    </submittedName>
</protein>
<feature type="region of interest" description="Disordered" evidence="2">
    <location>
        <begin position="92"/>
        <end position="119"/>
    </location>
</feature>
<accession>A0A3P6QZ71</accession>
<comment type="similarity">
    <text evidence="1">Belongs to the peptidase S10 family.</text>
</comment>
<evidence type="ECO:0000256" key="1">
    <source>
        <dbReference type="ARBA" id="ARBA00009431"/>
    </source>
</evidence>
<dbReference type="Gene3D" id="3.40.50.1820">
    <property type="entry name" value="alpha/beta hydrolase"/>
    <property type="match status" value="1"/>
</dbReference>
<dbReference type="InterPro" id="IPR001563">
    <property type="entry name" value="Peptidase_S10"/>
</dbReference>
<evidence type="ECO:0000313" key="4">
    <source>
        <dbReference type="Proteomes" id="UP000271889"/>
    </source>
</evidence>
<dbReference type="InterPro" id="IPR029058">
    <property type="entry name" value="AB_hydrolase_fold"/>
</dbReference>
<dbReference type="PROSITE" id="PS00560">
    <property type="entry name" value="CARBOXYPEPT_SER_HIS"/>
    <property type="match status" value="1"/>
</dbReference>
<dbReference type="Proteomes" id="UP000271889">
    <property type="component" value="Unassembled WGS sequence"/>
</dbReference>
<dbReference type="SUPFAM" id="SSF53474">
    <property type="entry name" value="alpha/beta-Hydrolases"/>
    <property type="match status" value="1"/>
</dbReference>
<name>A0A3P6QZ71_CYLGO</name>
<sequence length="143" mass="15869">MGAEWFTTEYFTGSIGLPLPAREDWLYQTDPANYPTLGGFARRYTKNIDVLTVKGSGHFVPLDRPMQALQMIYNWINRADYSAPFNITQPTTTPIPTTKTTPIASQSTTTVTGSGSTPKQSSAVLNLSMIQYLMLFVALRILI</sequence>
<dbReference type="AlphaFoldDB" id="A0A3P6QZ71"/>
<feature type="compositionally biased region" description="Low complexity" evidence="2">
    <location>
        <begin position="92"/>
        <end position="117"/>
    </location>
</feature>
<dbReference type="OrthoDB" id="5857496at2759"/>
<organism evidence="3 4">
    <name type="scientific">Cylicostephanus goldi</name>
    <name type="common">Nematode worm</name>
    <dbReference type="NCBI Taxonomy" id="71465"/>
    <lineage>
        <taxon>Eukaryota</taxon>
        <taxon>Metazoa</taxon>
        <taxon>Ecdysozoa</taxon>
        <taxon>Nematoda</taxon>
        <taxon>Chromadorea</taxon>
        <taxon>Rhabditida</taxon>
        <taxon>Rhabditina</taxon>
        <taxon>Rhabditomorpha</taxon>
        <taxon>Strongyloidea</taxon>
        <taxon>Strongylidae</taxon>
        <taxon>Cylicostephanus</taxon>
    </lineage>
</organism>
<dbReference type="Pfam" id="PF00450">
    <property type="entry name" value="Peptidase_S10"/>
    <property type="match status" value="1"/>
</dbReference>
<dbReference type="EMBL" id="UYRV01004409">
    <property type="protein sequence ID" value="VDK51457.1"/>
    <property type="molecule type" value="Genomic_DNA"/>
</dbReference>
<proteinExistence type="inferred from homology"/>
<keyword evidence="4" id="KW-1185">Reference proteome</keyword>
<evidence type="ECO:0000256" key="2">
    <source>
        <dbReference type="SAM" id="MobiDB-lite"/>
    </source>
</evidence>
<gene>
    <name evidence="3" type="ORF">CGOC_LOCUS2068</name>
</gene>
<dbReference type="InterPro" id="IPR033124">
    <property type="entry name" value="Ser_caboxypep_his_AS"/>
</dbReference>
<reference evidence="3 4" key="1">
    <citation type="submission" date="2018-11" db="EMBL/GenBank/DDBJ databases">
        <authorList>
            <consortium name="Pathogen Informatics"/>
        </authorList>
    </citation>
    <scope>NUCLEOTIDE SEQUENCE [LARGE SCALE GENOMIC DNA]</scope>
</reference>